<accession>A0A1H3VJU0</accession>
<feature type="domain" description="D-glucuronyl C5-epimerase C-terminal" evidence="1">
    <location>
        <begin position="62"/>
        <end position="242"/>
    </location>
</feature>
<dbReference type="EMBL" id="FNQV01000001">
    <property type="protein sequence ID" value="SDZ75055.1"/>
    <property type="molecule type" value="Genomic_DNA"/>
</dbReference>
<evidence type="ECO:0000313" key="2">
    <source>
        <dbReference type="EMBL" id="SDZ75055.1"/>
    </source>
</evidence>
<dbReference type="PANTHER" id="PTHR13174:SF3">
    <property type="entry name" value="D-GLUCURONYL C5-EPIMERASE"/>
    <property type="match status" value="1"/>
</dbReference>
<keyword evidence="3" id="KW-1185">Reference proteome</keyword>
<dbReference type="SUPFAM" id="SSF48208">
    <property type="entry name" value="Six-hairpin glycosidases"/>
    <property type="match status" value="1"/>
</dbReference>
<evidence type="ECO:0000313" key="3">
    <source>
        <dbReference type="Proteomes" id="UP000199288"/>
    </source>
</evidence>
<dbReference type="Pfam" id="PF06662">
    <property type="entry name" value="C5-epim_C"/>
    <property type="match status" value="1"/>
</dbReference>
<protein>
    <submittedName>
        <fullName evidence="2">D-glucuronyl C5-epimerase C-terminus</fullName>
    </submittedName>
</protein>
<reference evidence="3" key="1">
    <citation type="submission" date="2016-10" db="EMBL/GenBank/DDBJ databases">
        <authorList>
            <person name="Varghese N."/>
            <person name="Submissions S."/>
        </authorList>
    </citation>
    <scope>NUCLEOTIDE SEQUENCE [LARGE SCALE GENOMIC DNA]</scope>
    <source>
        <strain evidence="3">KPR-1</strain>
    </source>
</reference>
<dbReference type="InterPro" id="IPR039721">
    <property type="entry name" value="C5-epimerase"/>
</dbReference>
<organism evidence="2 3">
    <name type="scientific">Bowdeniella nasicola</name>
    <dbReference type="NCBI Taxonomy" id="208480"/>
    <lineage>
        <taxon>Bacteria</taxon>
        <taxon>Bacillati</taxon>
        <taxon>Actinomycetota</taxon>
        <taxon>Actinomycetes</taxon>
        <taxon>Actinomycetales</taxon>
        <taxon>Actinomycetaceae</taxon>
        <taxon>Bowdeniella</taxon>
    </lineage>
</organism>
<dbReference type="OrthoDB" id="5241829at2"/>
<evidence type="ECO:0000259" key="1">
    <source>
        <dbReference type="Pfam" id="PF06662"/>
    </source>
</evidence>
<name>A0A1H3VJU0_9ACTO</name>
<dbReference type="GO" id="GO:0015012">
    <property type="term" value="P:heparan sulfate proteoglycan biosynthetic process"/>
    <property type="evidence" value="ECO:0007669"/>
    <property type="project" value="InterPro"/>
</dbReference>
<dbReference type="GO" id="GO:0005975">
    <property type="term" value="P:carbohydrate metabolic process"/>
    <property type="evidence" value="ECO:0007669"/>
    <property type="project" value="InterPro"/>
</dbReference>
<dbReference type="PANTHER" id="PTHR13174">
    <property type="entry name" value="D-GLUCURONYL C5-EPIMERASE"/>
    <property type="match status" value="1"/>
</dbReference>
<proteinExistence type="predicted"/>
<gene>
    <name evidence="2" type="ORF">SAMN02910418_00110</name>
</gene>
<dbReference type="GO" id="GO:0047464">
    <property type="term" value="F:heparosan-N-sulfate-glucuronate 5-epimerase activity"/>
    <property type="evidence" value="ECO:0007669"/>
    <property type="project" value="InterPro"/>
</dbReference>
<sequence>MYLDKKSGEKFYHPVSLCWEVLALLGSFEQNHDQMYLDSAIRHANKLADVGEYHEGALWFPYRFDYAMNHDPAMALPNPWYSGMAQGMALSVFSWLHEITGENSWRKLADAAFKSFDHSVSEVSTESPWFVYSPDSETVWFEEYPGTGEPSHVINGHIYAAFGLIDYYRITHNVEAAKLFSSAAQTVSRAFNDYRFENGASYYCAAEYCKDQDMRPGTYHTGVIHQLGVLARTTGKWEFSLQADQLRADQP</sequence>
<dbReference type="InterPro" id="IPR008928">
    <property type="entry name" value="6-hairpin_glycosidase_sf"/>
</dbReference>
<dbReference type="AlphaFoldDB" id="A0A1H3VJU0"/>
<dbReference type="InterPro" id="IPR010598">
    <property type="entry name" value="C5-epim_C"/>
</dbReference>
<dbReference type="Proteomes" id="UP000199288">
    <property type="component" value="Unassembled WGS sequence"/>
</dbReference>
<dbReference type="RefSeq" id="WP_092560923.1">
    <property type="nucleotide sequence ID" value="NZ_FNQV01000001.1"/>
</dbReference>